<comment type="subcellular location">
    <subcellularLocation>
        <location evidence="8">Secreted</location>
    </subcellularLocation>
</comment>
<dbReference type="EC" id="3.4.24.-" evidence="8"/>
<keyword evidence="8" id="KW-0964">Secreted</keyword>
<feature type="region of interest" description="Disordered" evidence="9">
    <location>
        <begin position="221"/>
        <end position="284"/>
    </location>
</feature>
<evidence type="ECO:0000256" key="3">
    <source>
        <dbReference type="ARBA" id="ARBA00022723"/>
    </source>
</evidence>
<dbReference type="Proteomes" id="UP001204746">
    <property type="component" value="Unassembled WGS sequence"/>
</dbReference>
<protein>
    <recommendedName>
        <fullName evidence="8">Neutral metalloproteinase</fullName>
        <ecNumber evidence="8">3.4.24.-</ecNumber>
    </recommendedName>
</protein>
<dbReference type="Gene3D" id="3.10.450.40">
    <property type="match status" value="1"/>
</dbReference>
<dbReference type="InterPro" id="IPR027268">
    <property type="entry name" value="Peptidase_M4/M1_CTD_sf"/>
</dbReference>
<dbReference type="Pfam" id="PF07504">
    <property type="entry name" value="FTP"/>
    <property type="match status" value="1"/>
</dbReference>
<dbReference type="SUPFAM" id="SSF55486">
    <property type="entry name" value="Metalloproteases ('zincins'), catalytic domain"/>
    <property type="match status" value="1"/>
</dbReference>
<dbReference type="InterPro" id="IPR023612">
    <property type="entry name" value="Peptidase_M4"/>
</dbReference>
<dbReference type="PANTHER" id="PTHR33794">
    <property type="entry name" value="BACILLOLYSIN"/>
    <property type="match status" value="1"/>
</dbReference>
<keyword evidence="3" id="KW-0479">Metal-binding</keyword>
<name>A0ABT1UWQ2_9ACTN</name>
<dbReference type="PRINTS" id="PR00730">
    <property type="entry name" value="THERMOLYSIN"/>
</dbReference>
<keyword evidence="4 8" id="KW-0732">Signal</keyword>
<feature type="domain" description="FTP" evidence="12">
    <location>
        <begin position="78"/>
        <end position="125"/>
    </location>
</feature>
<evidence type="ECO:0000259" key="12">
    <source>
        <dbReference type="Pfam" id="PF07504"/>
    </source>
</evidence>
<evidence type="ECO:0000259" key="10">
    <source>
        <dbReference type="Pfam" id="PF01447"/>
    </source>
</evidence>
<feature type="domain" description="Peptidase M4 C-terminal" evidence="11">
    <location>
        <begin position="368"/>
        <end position="542"/>
    </location>
</feature>
<evidence type="ECO:0000256" key="8">
    <source>
        <dbReference type="RuleBase" id="RU366073"/>
    </source>
</evidence>
<keyword evidence="5 8" id="KW-0378">Hydrolase</keyword>
<dbReference type="PANTHER" id="PTHR33794:SF1">
    <property type="entry name" value="BACILLOLYSIN"/>
    <property type="match status" value="1"/>
</dbReference>
<dbReference type="CDD" id="cd09597">
    <property type="entry name" value="M4_TLP"/>
    <property type="match status" value="1"/>
</dbReference>
<dbReference type="InterPro" id="IPR011096">
    <property type="entry name" value="FTP_domain"/>
</dbReference>
<keyword evidence="14" id="KW-1185">Reference proteome</keyword>
<dbReference type="PROSITE" id="PS51318">
    <property type="entry name" value="TAT"/>
    <property type="match status" value="1"/>
</dbReference>
<evidence type="ECO:0000256" key="1">
    <source>
        <dbReference type="ARBA" id="ARBA00009388"/>
    </source>
</evidence>
<dbReference type="RefSeq" id="WP_256650683.1">
    <property type="nucleotide sequence ID" value="NZ_JANIAA010000007.1"/>
</dbReference>
<dbReference type="Pfam" id="PF01447">
    <property type="entry name" value="Peptidase_M4"/>
    <property type="match status" value="1"/>
</dbReference>
<evidence type="ECO:0000256" key="5">
    <source>
        <dbReference type="ARBA" id="ARBA00022801"/>
    </source>
</evidence>
<dbReference type="InterPro" id="IPR050728">
    <property type="entry name" value="Zinc_Metalloprotease_M4"/>
</dbReference>
<feature type="domain" description="Peptidase M4" evidence="10">
    <location>
        <begin position="218"/>
        <end position="365"/>
    </location>
</feature>
<accession>A0ABT1UWQ2</accession>
<evidence type="ECO:0000256" key="9">
    <source>
        <dbReference type="SAM" id="MobiDB-lite"/>
    </source>
</evidence>
<keyword evidence="2 8" id="KW-0645">Protease</keyword>
<dbReference type="Gene3D" id="3.10.450.490">
    <property type="match status" value="1"/>
</dbReference>
<evidence type="ECO:0000259" key="11">
    <source>
        <dbReference type="Pfam" id="PF02868"/>
    </source>
</evidence>
<sequence>MPISPAGKRRSAIAAGTAVAAAALLASGLSTGTAGAAPAKSGAQPAALTASARAELLREANATKADTASSLGLGAKEKLVVKDVIKDADGTTHTRYDRTYDGLPVLGGDLIVHRAKGGDVRSVTKATKATVKVASTTAGIAPSTAAKSAVKLAKADDTAKAAADQAPRKVIWAADGKPTLAYETVVGGVQKDGTPNQLHVITDAATGKKLYEYQGIETGKGESEYSGSVELGTSKEGSGYTLTDADRGGHKTTNLENKEDGEGKAFTDDDDNWGTGKPDDPQTAAVDAHYGAAATWDYYKNVHGRDGIAGDGKGAYSRVHYGDSYVNAFWDDSCFCMTYGDGQGNKAPLTALDVAGHEMSHGVTSKTAGLEYSGESGGLNEATSDIFGTAVEFSTKNTTDVGDYLIGEAIDINGDGTPLRYMDKPSKDGQSADNWSDGVGDQDVHYSSGVANHFFYLLSEGSGAKEINGVKYDSPTADGSKVEGIGRDKAEKIWYKALTTYMTSNTDYHAAREATQKAATDLYGADSAEAKGVDAAWAGVNVK</sequence>
<dbReference type="InterPro" id="IPR013856">
    <property type="entry name" value="Peptidase_M4_domain"/>
</dbReference>
<gene>
    <name evidence="13" type="ORF">NP777_15005</name>
</gene>
<evidence type="ECO:0000256" key="7">
    <source>
        <dbReference type="ARBA" id="ARBA00023049"/>
    </source>
</evidence>
<evidence type="ECO:0000256" key="4">
    <source>
        <dbReference type="ARBA" id="ARBA00022729"/>
    </source>
</evidence>
<evidence type="ECO:0000256" key="2">
    <source>
        <dbReference type="ARBA" id="ARBA00022670"/>
    </source>
</evidence>
<dbReference type="Pfam" id="PF02868">
    <property type="entry name" value="Peptidase_M4_C"/>
    <property type="match status" value="1"/>
</dbReference>
<comment type="similarity">
    <text evidence="1 8">Belongs to the peptidase M4 family.</text>
</comment>
<comment type="cofactor">
    <cofactor evidence="8">
        <name>Zn(2+)</name>
        <dbReference type="ChEBI" id="CHEBI:29105"/>
    </cofactor>
</comment>
<feature type="compositionally biased region" description="Basic and acidic residues" evidence="9">
    <location>
        <begin position="256"/>
        <end position="267"/>
    </location>
</feature>
<proteinExistence type="inferred from homology"/>
<evidence type="ECO:0000256" key="6">
    <source>
        <dbReference type="ARBA" id="ARBA00022833"/>
    </source>
</evidence>
<keyword evidence="6 8" id="KW-0862">Zinc</keyword>
<dbReference type="Gene3D" id="3.10.170.10">
    <property type="match status" value="1"/>
</dbReference>
<feature type="chain" id="PRO_5044962732" description="Neutral metalloproteinase" evidence="8">
    <location>
        <begin position="37"/>
        <end position="543"/>
    </location>
</feature>
<dbReference type="EMBL" id="JANIAA010000007">
    <property type="protein sequence ID" value="MCQ8189549.1"/>
    <property type="molecule type" value="Genomic_DNA"/>
</dbReference>
<dbReference type="InterPro" id="IPR006311">
    <property type="entry name" value="TAT_signal"/>
</dbReference>
<reference evidence="13 14" key="1">
    <citation type="submission" date="2022-07" db="EMBL/GenBank/DDBJ databases">
        <authorList>
            <person name="Phongsopitanun W."/>
            <person name="Tanasupawat S."/>
        </authorList>
    </citation>
    <scope>NUCLEOTIDE SEQUENCE [LARGE SCALE GENOMIC DNA]</scope>
    <source>
        <strain evidence="13 14">RCU-064</strain>
    </source>
</reference>
<organism evidence="13 14">
    <name type="scientific">Streptomyces rugosispiralis</name>
    <dbReference type="NCBI Taxonomy" id="2967341"/>
    <lineage>
        <taxon>Bacteria</taxon>
        <taxon>Bacillati</taxon>
        <taxon>Actinomycetota</taxon>
        <taxon>Actinomycetes</taxon>
        <taxon>Kitasatosporales</taxon>
        <taxon>Streptomycetaceae</taxon>
        <taxon>Streptomyces</taxon>
    </lineage>
</organism>
<comment type="function">
    <text evidence="8">Extracellular zinc metalloprotease.</text>
</comment>
<dbReference type="InterPro" id="IPR001570">
    <property type="entry name" value="Peptidase_M4_C_domain"/>
</dbReference>
<evidence type="ECO:0000313" key="13">
    <source>
        <dbReference type="EMBL" id="MCQ8189549.1"/>
    </source>
</evidence>
<evidence type="ECO:0000313" key="14">
    <source>
        <dbReference type="Proteomes" id="UP001204746"/>
    </source>
</evidence>
<feature type="signal peptide" evidence="8">
    <location>
        <begin position="1"/>
        <end position="36"/>
    </location>
</feature>
<dbReference type="Gene3D" id="1.10.390.10">
    <property type="entry name" value="Neutral Protease Domain 2"/>
    <property type="match status" value="1"/>
</dbReference>
<keyword evidence="7 8" id="KW-0482">Metalloprotease</keyword>
<comment type="caution">
    <text evidence="13">The sequence shown here is derived from an EMBL/GenBank/DDBJ whole genome shotgun (WGS) entry which is preliminary data.</text>
</comment>